<evidence type="ECO:0000256" key="7">
    <source>
        <dbReference type="ARBA" id="ARBA00022833"/>
    </source>
</evidence>
<evidence type="ECO:0000256" key="4">
    <source>
        <dbReference type="ARBA" id="ARBA00022692"/>
    </source>
</evidence>
<dbReference type="GO" id="GO:0006508">
    <property type="term" value="P:proteolysis"/>
    <property type="evidence" value="ECO:0007669"/>
    <property type="project" value="UniProtKB-KW"/>
</dbReference>
<keyword evidence="7" id="KW-0862">Zinc</keyword>
<accession>I0IFK6</accession>
<evidence type="ECO:0000256" key="5">
    <source>
        <dbReference type="ARBA" id="ARBA00022723"/>
    </source>
</evidence>
<evidence type="ECO:0000259" key="12">
    <source>
        <dbReference type="Pfam" id="PF01435"/>
    </source>
</evidence>
<keyword evidence="6" id="KW-0378">Hydrolase</keyword>
<dbReference type="InterPro" id="IPR050083">
    <property type="entry name" value="HtpX_protease"/>
</dbReference>
<dbReference type="PANTHER" id="PTHR43221">
    <property type="entry name" value="PROTEASE HTPX"/>
    <property type="match status" value="1"/>
</dbReference>
<organism evidence="13 14">
    <name type="scientific">Phycisphaera mikurensis (strain NBRC 102666 / KCTC 22515 / FYK2301M01)</name>
    <dbReference type="NCBI Taxonomy" id="1142394"/>
    <lineage>
        <taxon>Bacteria</taxon>
        <taxon>Pseudomonadati</taxon>
        <taxon>Planctomycetota</taxon>
        <taxon>Phycisphaerae</taxon>
        <taxon>Phycisphaerales</taxon>
        <taxon>Phycisphaeraceae</taxon>
        <taxon>Phycisphaera</taxon>
    </lineage>
</organism>
<name>I0IFK6_PHYMF</name>
<feature type="transmembrane region" description="Helical" evidence="11">
    <location>
        <begin position="212"/>
        <end position="233"/>
    </location>
</feature>
<sequence length="480" mass="49575">MAVLLLGAVLLLALTTDFGVHAQLAAAGWVPADPLPAGPLVLGLCLGAVVVPHALAGTLAARRLGTAAGAGRRWLALHERLAAAAPPLLLLGFAAGLACGWAEAVRAWIGDPWIFDDAILLAPPLAATALMDAAAWPLVRRFREATLLGRADAGLPIHPVPGRWAYVGSRFRGGVGILGVPLALVLGWNQALEAALAAAPDGSPLPPPGSSPALLLAAAGSLLAVALCPPLLVRVVPTMPLPIGPLRDELLAFLAAEKVRARRLRVWLTGSAVANAALVGPLPCLRYLMLSDRLLESLPREELLGVLAHETGHARHRHLLWLGGWAIASAVLLALTLDAAVPRLPVAAEWPLVGLAVAAWAAAFGWVSRRVEAQADAHAAAAMSDHLGPATPDAAAFTPAGVAAIADALARVARLAGSSQRRRSFRHGSIASRRAALLRLLHRPDEPAAADRAMTVVKLGAVACVLLSIGLGLLARGPWI</sequence>
<dbReference type="Gene3D" id="3.30.2010.10">
    <property type="entry name" value="Metalloproteases ('zincins'), catalytic domain"/>
    <property type="match status" value="1"/>
</dbReference>
<comment type="cofactor">
    <cofactor evidence="1">
        <name>Zn(2+)</name>
        <dbReference type="ChEBI" id="CHEBI:29105"/>
    </cofactor>
</comment>
<keyword evidence="10 11" id="KW-0472">Membrane</keyword>
<feature type="transmembrane region" description="Helical" evidence="11">
    <location>
        <begin position="81"/>
        <end position="98"/>
    </location>
</feature>
<feature type="transmembrane region" description="Helical" evidence="11">
    <location>
        <begin position="173"/>
        <end position="192"/>
    </location>
</feature>
<keyword evidence="4 11" id="KW-0812">Transmembrane</keyword>
<feature type="transmembrane region" description="Helical" evidence="11">
    <location>
        <begin position="118"/>
        <end position="139"/>
    </location>
</feature>
<keyword evidence="3" id="KW-0645">Protease</keyword>
<feature type="transmembrane region" description="Helical" evidence="11">
    <location>
        <begin position="347"/>
        <end position="367"/>
    </location>
</feature>
<protein>
    <recommendedName>
        <fullName evidence="12">Peptidase M48 domain-containing protein</fullName>
    </recommendedName>
</protein>
<dbReference type="Pfam" id="PF01435">
    <property type="entry name" value="Peptidase_M48"/>
    <property type="match status" value="1"/>
</dbReference>
<dbReference type="PANTHER" id="PTHR43221:SF2">
    <property type="entry name" value="PROTEASE HTPX HOMOLOG"/>
    <property type="match status" value="1"/>
</dbReference>
<evidence type="ECO:0000313" key="14">
    <source>
        <dbReference type="Proteomes" id="UP000007881"/>
    </source>
</evidence>
<keyword evidence="8 11" id="KW-1133">Transmembrane helix</keyword>
<evidence type="ECO:0000313" key="13">
    <source>
        <dbReference type="EMBL" id="BAM04044.1"/>
    </source>
</evidence>
<feature type="transmembrane region" description="Helical" evidence="11">
    <location>
        <begin position="38"/>
        <end position="60"/>
    </location>
</feature>
<dbReference type="HOGENOM" id="CLU_555365_0_0_0"/>
<feature type="transmembrane region" description="Helical" evidence="11">
    <location>
        <begin position="456"/>
        <end position="475"/>
    </location>
</feature>
<dbReference type="STRING" id="1142394.PSMK_18850"/>
<proteinExistence type="predicted"/>
<gene>
    <name evidence="13" type="ordered locus">PSMK_18850</name>
</gene>
<dbReference type="eggNOG" id="COG0501">
    <property type="taxonomic scope" value="Bacteria"/>
</dbReference>
<evidence type="ECO:0000256" key="3">
    <source>
        <dbReference type="ARBA" id="ARBA00022670"/>
    </source>
</evidence>
<evidence type="ECO:0000256" key="11">
    <source>
        <dbReference type="SAM" id="Phobius"/>
    </source>
</evidence>
<reference evidence="13 14" key="1">
    <citation type="submission" date="2012-02" db="EMBL/GenBank/DDBJ databases">
        <title>Complete genome sequence of Phycisphaera mikurensis NBRC 102666.</title>
        <authorList>
            <person name="Ankai A."/>
            <person name="Hosoyama A."/>
            <person name="Terui Y."/>
            <person name="Sekine M."/>
            <person name="Fukai R."/>
            <person name="Kato Y."/>
            <person name="Nakamura S."/>
            <person name="Yamada-Narita S."/>
            <person name="Kawakoshi A."/>
            <person name="Fukunaga Y."/>
            <person name="Yamazaki S."/>
            <person name="Fujita N."/>
        </authorList>
    </citation>
    <scope>NUCLEOTIDE SEQUENCE [LARGE SCALE GENOMIC DNA]</scope>
    <source>
        <strain evidence="14">NBRC 102666 / KCTC 22515 / FYK2301M01</strain>
    </source>
</reference>
<keyword evidence="14" id="KW-1185">Reference proteome</keyword>
<dbReference type="KEGG" id="phm:PSMK_18850"/>
<feature type="domain" description="Peptidase M48" evidence="12">
    <location>
        <begin position="268"/>
        <end position="386"/>
    </location>
</feature>
<keyword evidence="2" id="KW-1003">Cell membrane</keyword>
<dbReference type="InterPro" id="IPR001915">
    <property type="entry name" value="Peptidase_M48"/>
</dbReference>
<keyword evidence="5" id="KW-0479">Metal-binding</keyword>
<evidence type="ECO:0000256" key="6">
    <source>
        <dbReference type="ARBA" id="ARBA00022801"/>
    </source>
</evidence>
<dbReference type="EMBL" id="AP012338">
    <property type="protein sequence ID" value="BAM04044.1"/>
    <property type="molecule type" value="Genomic_DNA"/>
</dbReference>
<evidence type="ECO:0000256" key="1">
    <source>
        <dbReference type="ARBA" id="ARBA00001947"/>
    </source>
</evidence>
<evidence type="ECO:0000256" key="2">
    <source>
        <dbReference type="ARBA" id="ARBA00022475"/>
    </source>
</evidence>
<dbReference type="GO" id="GO:0004222">
    <property type="term" value="F:metalloendopeptidase activity"/>
    <property type="evidence" value="ECO:0007669"/>
    <property type="project" value="InterPro"/>
</dbReference>
<dbReference type="Proteomes" id="UP000007881">
    <property type="component" value="Chromosome"/>
</dbReference>
<dbReference type="AlphaFoldDB" id="I0IFK6"/>
<evidence type="ECO:0000256" key="10">
    <source>
        <dbReference type="ARBA" id="ARBA00023136"/>
    </source>
</evidence>
<evidence type="ECO:0000256" key="9">
    <source>
        <dbReference type="ARBA" id="ARBA00023049"/>
    </source>
</evidence>
<feature type="transmembrane region" description="Helical" evidence="11">
    <location>
        <begin position="319"/>
        <end position="341"/>
    </location>
</feature>
<keyword evidence="9" id="KW-0482">Metalloprotease</keyword>
<evidence type="ECO:0000256" key="8">
    <source>
        <dbReference type="ARBA" id="ARBA00022989"/>
    </source>
</evidence>
<dbReference type="GO" id="GO:0046872">
    <property type="term" value="F:metal ion binding"/>
    <property type="evidence" value="ECO:0007669"/>
    <property type="project" value="UniProtKB-KW"/>
</dbReference>